<organism evidence="1 2">
    <name type="scientific">Brucella pseudogrignonensis</name>
    <dbReference type="NCBI Taxonomy" id="419475"/>
    <lineage>
        <taxon>Bacteria</taxon>
        <taxon>Pseudomonadati</taxon>
        <taxon>Pseudomonadota</taxon>
        <taxon>Alphaproteobacteria</taxon>
        <taxon>Hyphomicrobiales</taxon>
        <taxon>Brucellaceae</taxon>
        <taxon>Brucella/Ochrobactrum group</taxon>
        <taxon>Brucella</taxon>
    </lineage>
</organism>
<reference evidence="1 2" key="1">
    <citation type="submission" date="2018-11" db="EMBL/GenBank/DDBJ databases">
        <title>Genome sequencing and analysis.</title>
        <authorList>
            <person name="Huang Y.-T."/>
        </authorList>
    </citation>
    <scope>NUCLEOTIDE SEQUENCE [LARGE SCALE GENOMIC DNA]</scope>
    <source>
        <strain evidence="1 2">SHIN</strain>
    </source>
</reference>
<dbReference type="EMBL" id="PKQI01000002">
    <property type="protein sequence ID" value="NNV20525.1"/>
    <property type="molecule type" value="Genomic_DNA"/>
</dbReference>
<dbReference type="Proteomes" id="UP000526233">
    <property type="component" value="Unassembled WGS sequence"/>
</dbReference>
<evidence type="ECO:0000313" key="2">
    <source>
        <dbReference type="Proteomes" id="UP000526233"/>
    </source>
</evidence>
<gene>
    <name evidence="1" type="ORF">EHE22_08820</name>
</gene>
<dbReference type="RefSeq" id="WP_171379844.1">
    <property type="nucleotide sequence ID" value="NZ_PKQI01000002.1"/>
</dbReference>
<name>A0A7Y3T5H5_9HYPH</name>
<accession>A0A7Y3T5H5</accession>
<proteinExistence type="predicted"/>
<evidence type="ECO:0000313" key="1">
    <source>
        <dbReference type="EMBL" id="NNV20525.1"/>
    </source>
</evidence>
<protein>
    <submittedName>
        <fullName evidence="1">Uncharacterized protein</fullName>
    </submittedName>
</protein>
<sequence length="212" mass="22954">MAVLTPLAGLLDNVKIADQMFVQKRRDQYSRSAGGSIYGANLGGPVWQATYTTAPMPHDEAINLEVGIDELDGVMRHFYAYDFRRAEPIAMRGLIFPDGGLITGTSDGRFISAAGVASNLVLRRGDYIAFDYGEKPYRYLGRVVTPQRQATAGGVIQDIEVRPYLPPISVIGSTLIFKKSSALFSLDGPDAVSQQSTNGAFTVLTINAVQAF</sequence>
<dbReference type="AlphaFoldDB" id="A0A7Y3T5H5"/>
<comment type="caution">
    <text evidence="1">The sequence shown here is derived from an EMBL/GenBank/DDBJ whole genome shotgun (WGS) entry which is preliminary data.</text>
</comment>